<comment type="similarity">
    <text evidence="1">Belongs to the enoyl-CoA hydratase/isomerase family.</text>
</comment>
<keyword evidence="4" id="KW-1185">Reference proteome</keyword>
<organism evidence="3 4">
    <name type="scientific">Allonocardiopsis opalescens</name>
    <dbReference type="NCBI Taxonomy" id="1144618"/>
    <lineage>
        <taxon>Bacteria</taxon>
        <taxon>Bacillati</taxon>
        <taxon>Actinomycetota</taxon>
        <taxon>Actinomycetes</taxon>
        <taxon>Streptosporangiales</taxon>
        <taxon>Allonocardiopsis</taxon>
    </lineage>
</organism>
<evidence type="ECO:0000259" key="2">
    <source>
        <dbReference type="Pfam" id="PF01575"/>
    </source>
</evidence>
<feature type="domain" description="MaoC-like" evidence="2">
    <location>
        <begin position="21"/>
        <end position="118"/>
    </location>
</feature>
<proteinExistence type="inferred from homology"/>
<dbReference type="PANTHER" id="PTHR43841:SF3">
    <property type="entry name" value="(3R)-HYDROXYACYL-ACP DEHYDRATASE SUBUNIT HADB"/>
    <property type="match status" value="1"/>
</dbReference>
<evidence type="ECO:0000256" key="1">
    <source>
        <dbReference type="ARBA" id="ARBA00005254"/>
    </source>
</evidence>
<dbReference type="InterPro" id="IPR002539">
    <property type="entry name" value="MaoC-like_dom"/>
</dbReference>
<comment type="caution">
    <text evidence="3">The sequence shown here is derived from an EMBL/GenBank/DDBJ whole genome shotgun (WGS) entry which is preliminary data.</text>
</comment>
<name>A0A2T0Q807_9ACTN</name>
<dbReference type="AlphaFoldDB" id="A0A2T0Q807"/>
<reference evidence="3 4" key="1">
    <citation type="submission" date="2018-03" db="EMBL/GenBank/DDBJ databases">
        <title>Genomic Encyclopedia of Archaeal and Bacterial Type Strains, Phase II (KMG-II): from individual species to whole genera.</title>
        <authorList>
            <person name="Goeker M."/>
        </authorList>
    </citation>
    <scope>NUCLEOTIDE SEQUENCE [LARGE SCALE GENOMIC DNA]</scope>
    <source>
        <strain evidence="3 4">DSM 45601</strain>
    </source>
</reference>
<gene>
    <name evidence="3" type="ORF">CLV72_103564</name>
</gene>
<dbReference type="InterPro" id="IPR029069">
    <property type="entry name" value="HotDog_dom_sf"/>
</dbReference>
<dbReference type="Pfam" id="PF01575">
    <property type="entry name" value="MaoC_dehydratas"/>
    <property type="match status" value="1"/>
</dbReference>
<dbReference type="SUPFAM" id="SSF54637">
    <property type="entry name" value="Thioesterase/thiol ester dehydrase-isomerase"/>
    <property type="match status" value="1"/>
</dbReference>
<dbReference type="RefSeq" id="WP_106245050.1">
    <property type="nucleotide sequence ID" value="NZ_PVZC01000003.1"/>
</dbReference>
<evidence type="ECO:0000313" key="4">
    <source>
        <dbReference type="Proteomes" id="UP000237846"/>
    </source>
</evidence>
<protein>
    <submittedName>
        <fullName evidence="3">Acyl dehydratase</fullName>
    </submittedName>
</protein>
<dbReference type="CDD" id="cd03453">
    <property type="entry name" value="SAV4209_like"/>
    <property type="match status" value="1"/>
</dbReference>
<dbReference type="EMBL" id="PVZC01000003">
    <property type="protein sequence ID" value="PRX99954.1"/>
    <property type="molecule type" value="Genomic_DNA"/>
</dbReference>
<dbReference type="Gene3D" id="3.10.129.10">
    <property type="entry name" value="Hotdog Thioesterase"/>
    <property type="match status" value="1"/>
</dbReference>
<dbReference type="Proteomes" id="UP000237846">
    <property type="component" value="Unassembled WGS sequence"/>
</dbReference>
<dbReference type="OrthoDB" id="9800237at2"/>
<accession>A0A2T0Q807</accession>
<dbReference type="PANTHER" id="PTHR43841">
    <property type="entry name" value="3-HYDROXYACYL-THIOESTER DEHYDRATASE HTDX-RELATED"/>
    <property type="match status" value="1"/>
</dbReference>
<evidence type="ECO:0000313" key="3">
    <source>
        <dbReference type="EMBL" id="PRX99954.1"/>
    </source>
</evidence>
<sequence>MPGTTAVRVRYDEVEVGDLLPEATYPVQRLNLVMYAGASGDFNPIHWNERFAKSVGLPDVIAHGMLTMALAGRLVTDWVGDPGAVVDYRVRFSAPVVVPDDDKGAEVTVGGTVKEKLDGGRVLVNLTATSDGTKVLTRADVIVALG</sequence>